<name>A0ABP9F370_9PSEU</name>
<dbReference type="Pfam" id="PF17926">
    <property type="entry name" value="TetR_C_21"/>
    <property type="match status" value="1"/>
</dbReference>
<dbReference type="InterPro" id="IPR009057">
    <property type="entry name" value="Homeodomain-like_sf"/>
</dbReference>
<keyword evidence="5" id="KW-1185">Reference proteome</keyword>
<dbReference type="RefSeq" id="WP_274233222.1">
    <property type="nucleotide sequence ID" value="NZ_BAABHQ010000021.1"/>
</dbReference>
<evidence type="ECO:0000256" key="2">
    <source>
        <dbReference type="PROSITE-ProRule" id="PRU00335"/>
    </source>
</evidence>
<dbReference type="SUPFAM" id="SSF46689">
    <property type="entry name" value="Homeodomain-like"/>
    <property type="match status" value="1"/>
</dbReference>
<protein>
    <submittedName>
        <fullName evidence="4">TetR family transcriptional regulator</fullName>
    </submittedName>
</protein>
<evidence type="ECO:0000313" key="4">
    <source>
        <dbReference type="EMBL" id="GAA4892183.1"/>
    </source>
</evidence>
<dbReference type="PROSITE" id="PS50977">
    <property type="entry name" value="HTH_TETR_2"/>
    <property type="match status" value="1"/>
</dbReference>
<organism evidence="4 5">
    <name type="scientific">Actinomycetospora straminea</name>
    <dbReference type="NCBI Taxonomy" id="663607"/>
    <lineage>
        <taxon>Bacteria</taxon>
        <taxon>Bacillati</taxon>
        <taxon>Actinomycetota</taxon>
        <taxon>Actinomycetes</taxon>
        <taxon>Pseudonocardiales</taxon>
        <taxon>Pseudonocardiaceae</taxon>
        <taxon>Actinomycetospora</taxon>
    </lineage>
</organism>
<dbReference type="Gene3D" id="1.10.357.10">
    <property type="entry name" value="Tetracycline Repressor, domain 2"/>
    <property type="match status" value="1"/>
</dbReference>
<gene>
    <name evidence="4" type="ORF">GCM10023203_52590</name>
</gene>
<dbReference type="InterPro" id="IPR001647">
    <property type="entry name" value="HTH_TetR"/>
</dbReference>
<keyword evidence="1 2" id="KW-0238">DNA-binding</keyword>
<dbReference type="SUPFAM" id="SSF48498">
    <property type="entry name" value="Tetracyclin repressor-like, C-terminal domain"/>
    <property type="match status" value="1"/>
</dbReference>
<evidence type="ECO:0000256" key="1">
    <source>
        <dbReference type="ARBA" id="ARBA00023125"/>
    </source>
</evidence>
<dbReference type="InterPro" id="IPR041467">
    <property type="entry name" value="Sco4008_C"/>
</dbReference>
<dbReference type="Pfam" id="PF00440">
    <property type="entry name" value="TetR_N"/>
    <property type="match status" value="1"/>
</dbReference>
<feature type="domain" description="HTH tetR-type" evidence="3">
    <location>
        <begin position="6"/>
        <end position="66"/>
    </location>
</feature>
<dbReference type="PANTHER" id="PTHR30328:SF54">
    <property type="entry name" value="HTH-TYPE TRANSCRIPTIONAL REPRESSOR SCO4008"/>
    <property type="match status" value="1"/>
</dbReference>
<evidence type="ECO:0000313" key="5">
    <source>
        <dbReference type="Proteomes" id="UP001500457"/>
    </source>
</evidence>
<dbReference type="Proteomes" id="UP001500457">
    <property type="component" value="Unassembled WGS sequence"/>
</dbReference>
<accession>A0ABP9F370</accession>
<reference evidence="5" key="1">
    <citation type="journal article" date="2019" name="Int. J. Syst. Evol. Microbiol.">
        <title>The Global Catalogue of Microorganisms (GCM) 10K type strain sequencing project: providing services to taxonomists for standard genome sequencing and annotation.</title>
        <authorList>
            <consortium name="The Broad Institute Genomics Platform"/>
            <consortium name="The Broad Institute Genome Sequencing Center for Infectious Disease"/>
            <person name="Wu L."/>
            <person name="Ma J."/>
        </authorList>
    </citation>
    <scope>NUCLEOTIDE SEQUENCE [LARGE SCALE GENOMIC DNA]</scope>
    <source>
        <strain evidence="5">JCM 17983</strain>
    </source>
</reference>
<dbReference type="InterPro" id="IPR036271">
    <property type="entry name" value="Tet_transcr_reg_TetR-rel_C_sf"/>
</dbReference>
<feature type="DNA-binding region" description="H-T-H motif" evidence="2">
    <location>
        <begin position="29"/>
        <end position="48"/>
    </location>
</feature>
<dbReference type="PRINTS" id="PR00455">
    <property type="entry name" value="HTHTETR"/>
</dbReference>
<comment type="caution">
    <text evidence="4">The sequence shown here is derived from an EMBL/GenBank/DDBJ whole genome shotgun (WGS) entry which is preliminary data.</text>
</comment>
<proteinExistence type="predicted"/>
<evidence type="ECO:0000259" key="3">
    <source>
        <dbReference type="PROSITE" id="PS50977"/>
    </source>
</evidence>
<dbReference type="InterPro" id="IPR050109">
    <property type="entry name" value="HTH-type_TetR-like_transc_reg"/>
</dbReference>
<dbReference type="EMBL" id="BAABHQ010000021">
    <property type="protein sequence ID" value="GAA4892183.1"/>
    <property type="molecule type" value="Genomic_DNA"/>
</dbReference>
<sequence length="191" mass="20509">MPRDGTATRRRLLDAATAEFSRYGIAGARVDRIADAAEANKAQIYAWFSSKDGLFDAVFAEHLALIVDLVPFDATDLAGYAVRLYDAYLEKPSVILLATWARLERVPTGDLLTSVGDVTAAKLDAIRSAQADGLVDPDLAPADVYSLVIALSMSWSPAATVVTAAPDDPAADHERRRTALHAVARRAFRPG</sequence>
<dbReference type="PANTHER" id="PTHR30328">
    <property type="entry name" value="TRANSCRIPTIONAL REPRESSOR"/>
    <property type="match status" value="1"/>
</dbReference>